<feature type="region of interest" description="Disordered" evidence="2">
    <location>
        <begin position="1"/>
        <end position="44"/>
    </location>
</feature>
<name>A0A2G3DWZ7_9FIRM</name>
<feature type="compositionally biased region" description="Basic residues" evidence="2">
    <location>
        <begin position="145"/>
        <end position="155"/>
    </location>
</feature>
<comment type="caution">
    <text evidence="5">The sequence shown here is derived from an EMBL/GenBank/DDBJ whole genome shotgun (WGS) entry which is preliminary data.</text>
</comment>
<dbReference type="RefSeq" id="WP_099391385.1">
    <property type="nucleotide sequence ID" value="NZ_PDYF01000008.1"/>
</dbReference>
<feature type="region of interest" description="Disordered" evidence="2">
    <location>
        <begin position="71"/>
        <end position="155"/>
    </location>
</feature>
<dbReference type="InterPro" id="IPR004474">
    <property type="entry name" value="LytR_CpsA_psr"/>
</dbReference>
<accession>A0A2G3DWZ7</accession>
<comment type="similarity">
    <text evidence="1">Belongs to the LytR/CpsA/Psr (LCP) family.</text>
</comment>
<reference evidence="5 6" key="1">
    <citation type="submission" date="2017-10" db="EMBL/GenBank/DDBJ databases">
        <title>Resolving the taxonomy of Roseburia spp., Eubacterium rectale and Agathobacter spp. through phylogenomic analysis.</title>
        <authorList>
            <person name="Sheridan P.O."/>
            <person name="Walker A.W."/>
            <person name="Duncan S.H."/>
            <person name="Scott K.P."/>
            <person name="Toole P.W.O."/>
            <person name="Luis P."/>
            <person name="Flint H.J."/>
        </authorList>
    </citation>
    <scope>NUCLEOTIDE SEQUENCE [LARGE SCALE GENOMIC DNA]</scope>
    <source>
        <strain evidence="5 6">JK626</strain>
    </source>
</reference>
<dbReference type="AlphaFoldDB" id="A0A2G3DWZ7"/>
<dbReference type="Proteomes" id="UP000225889">
    <property type="component" value="Unassembled WGS sequence"/>
</dbReference>
<dbReference type="PANTHER" id="PTHR33392">
    <property type="entry name" value="POLYISOPRENYL-TEICHOIC ACID--PEPTIDOGLYCAN TEICHOIC ACID TRANSFERASE TAGU"/>
    <property type="match status" value="1"/>
</dbReference>
<keyword evidence="3" id="KW-0472">Membrane</keyword>
<dbReference type="EMBL" id="PDYF01000008">
    <property type="protein sequence ID" value="PHU35567.1"/>
    <property type="molecule type" value="Genomic_DNA"/>
</dbReference>
<proteinExistence type="inferred from homology"/>
<dbReference type="InterPro" id="IPR050922">
    <property type="entry name" value="LytR/CpsA/Psr_CW_biosynth"/>
</dbReference>
<feature type="region of interest" description="Disordered" evidence="2">
    <location>
        <begin position="497"/>
        <end position="520"/>
    </location>
</feature>
<reference evidence="5 6" key="2">
    <citation type="submission" date="2017-10" db="EMBL/GenBank/DDBJ databases">
        <authorList>
            <person name="Banno H."/>
            <person name="Chua N.-H."/>
        </authorList>
    </citation>
    <scope>NUCLEOTIDE SEQUENCE [LARGE SCALE GENOMIC DNA]</scope>
    <source>
        <strain evidence="5 6">JK626</strain>
    </source>
</reference>
<sequence length="520" mass="57281">MSNFEDYDLTRGAGTRSRANRTPNRVNNGAPRRRPDSQYSQGQMNYDYDMSLDDEMDMYNYDLQGEAMDQRMPRQGVSRQGAARSAGARTGAARQGQPRRSSQPVRHSASHPGTRSSSSRSGRGGSSRPSSAGASRRPSSSKKGNTSRKNKKKKTRRTVIVVEVVILLVLALVFFLWNKISKIDTGITYEKETNDLDEATVELLSNYTTIALFGVDNRSTGNTDSGNSDTIMIAAINNDTKEVKLVSVQRDTYLKVEDDKYRKCNYAYGHSGPDGACNMLNANLDISVDGFVAVDFWTLATIVDDLGGLELEITQKMINTDNPDTHQNALAGYIAEVENVLNYHPDQEDGWKKSDCYFDSPGTYKLNGAQVVGYCRNRYAVDNDYGRAANQRMVVNMIVEKAKKADLVTLNKITDHVFEKMSTNLSKTQLISMATAVKDYEIVGSSGFPFDLTTGTYGSKGSLVVPCTLSTNVVKLHEYLYDQQDYTVTESVQAISDKVSSDTGTSEGSATVNQTPDSSQ</sequence>
<evidence type="ECO:0000256" key="3">
    <source>
        <dbReference type="SAM" id="Phobius"/>
    </source>
</evidence>
<evidence type="ECO:0000313" key="5">
    <source>
        <dbReference type="EMBL" id="PHU35567.1"/>
    </source>
</evidence>
<feature type="compositionally biased region" description="Polar residues" evidence="2">
    <location>
        <begin position="501"/>
        <end position="520"/>
    </location>
</feature>
<feature type="compositionally biased region" description="Low complexity" evidence="2">
    <location>
        <begin position="110"/>
        <end position="144"/>
    </location>
</feature>
<gene>
    <name evidence="5" type="ORF">CSX01_02895</name>
</gene>
<feature type="transmembrane region" description="Helical" evidence="3">
    <location>
        <begin position="158"/>
        <end position="177"/>
    </location>
</feature>
<dbReference type="Pfam" id="PF03816">
    <property type="entry name" value="LytR_cpsA_psr"/>
    <property type="match status" value="1"/>
</dbReference>
<evidence type="ECO:0000313" key="6">
    <source>
        <dbReference type="Proteomes" id="UP000225889"/>
    </source>
</evidence>
<evidence type="ECO:0000256" key="2">
    <source>
        <dbReference type="SAM" id="MobiDB-lite"/>
    </source>
</evidence>
<dbReference type="Gene3D" id="3.40.630.190">
    <property type="entry name" value="LCP protein"/>
    <property type="match status" value="1"/>
</dbReference>
<evidence type="ECO:0000256" key="1">
    <source>
        <dbReference type="ARBA" id="ARBA00006068"/>
    </source>
</evidence>
<keyword evidence="3" id="KW-0812">Transmembrane</keyword>
<dbReference type="PANTHER" id="PTHR33392:SF6">
    <property type="entry name" value="POLYISOPRENYL-TEICHOIC ACID--PEPTIDOGLYCAN TEICHOIC ACID TRANSFERASE TAGU"/>
    <property type="match status" value="1"/>
</dbReference>
<feature type="domain" description="Cell envelope-related transcriptional attenuator" evidence="4">
    <location>
        <begin position="227"/>
        <end position="403"/>
    </location>
</feature>
<organism evidence="5 6">
    <name type="scientific">Pseudobutyrivibrio ruminis</name>
    <dbReference type="NCBI Taxonomy" id="46206"/>
    <lineage>
        <taxon>Bacteria</taxon>
        <taxon>Bacillati</taxon>
        <taxon>Bacillota</taxon>
        <taxon>Clostridia</taxon>
        <taxon>Lachnospirales</taxon>
        <taxon>Lachnospiraceae</taxon>
        <taxon>Pseudobutyrivibrio</taxon>
    </lineage>
</organism>
<keyword evidence="3" id="KW-1133">Transmembrane helix</keyword>
<feature type="compositionally biased region" description="Low complexity" evidence="2">
    <location>
        <begin position="79"/>
        <end position="100"/>
    </location>
</feature>
<protein>
    <submittedName>
        <fullName evidence="5">Transcriptional regulator</fullName>
    </submittedName>
</protein>
<evidence type="ECO:0000259" key="4">
    <source>
        <dbReference type="Pfam" id="PF03816"/>
    </source>
</evidence>